<keyword evidence="2" id="KW-1185">Reference proteome</keyword>
<dbReference type="EMBL" id="CP017781">
    <property type="protein sequence ID" value="AOZ69353.1"/>
    <property type="molecule type" value="Genomic_DNA"/>
</dbReference>
<dbReference type="AlphaFoldDB" id="A0A1D9MC23"/>
<evidence type="ECO:0000313" key="1">
    <source>
        <dbReference type="EMBL" id="AOZ69353.1"/>
    </source>
</evidence>
<dbReference type="KEGG" id="rhp:LPB142_08535"/>
<dbReference type="Proteomes" id="UP000176562">
    <property type="component" value="Chromosome"/>
</dbReference>
<accession>A0A1D9MC23</accession>
<gene>
    <name evidence="1" type="ORF">LPB142_08535</name>
</gene>
<name>A0A1D9MC23_9RHOB</name>
<dbReference type="STRING" id="1850250.LPB142_08535"/>
<protein>
    <submittedName>
        <fullName evidence="1">Uncharacterized protein</fullName>
    </submittedName>
</protein>
<dbReference type="RefSeq" id="WP_071166113.1">
    <property type="nucleotide sequence ID" value="NZ_CP017781.1"/>
</dbReference>
<sequence>MTEGDRPTLFGDDPAAAARLFLEMLSPEVHVTQLLGEWLPGDQLKAIKELLHRNHQAAEASRIKFDELRQQLTANPYDEQLDRLHDDRFWSRVFMDSAHSMSAVGMLAPFMESLFVAIFAGLRRWQVEDMGDTRRQRADDQFWNPQIYFEKDVPKTNLVKGIEQLAGSCGLQPYLPAGYEKTLAALFAYRNNMFHNGFLWPAETIAKFSNRVASEKWPDAWFTSVDKGGRPGLYYMSPEFCDHCVKLIDEIMDGTGRYLKDRGL</sequence>
<evidence type="ECO:0000313" key="2">
    <source>
        <dbReference type="Proteomes" id="UP000176562"/>
    </source>
</evidence>
<proteinExistence type="predicted"/>
<reference evidence="1 2" key="1">
    <citation type="submission" date="2016-10" db="EMBL/GenBank/DDBJ databases">
        <title>Rhodobacter sp. LPB0142, isolated from sea water.</title>
        <authorList>
            <person name="Kim E."/>
            <person name="Yi H."/>
        </authorList>
    </citation>
    <scope>NUCLEOTIDE SEQUENCE [LARGE SCALE GENOMIC DNA]</scope>
    <source>
        <strain evidence="1 2">LPB0142</strain>
    </source>
</reference>
<organism evidence="1 2">
    <name type="scientific">Rhodobacter xanthinilyticus</name>
    <dbReference type="NCBI Taxonomy" id="1850250"/>
    <lineage>
        <taxon>Bacteria</taxon>
        <taxon>Pseudomonadati</taxon>
        <taxon>Pseudomonadota</taxon>
        <taxon>Alphaproteobacteria</taxon>
        <taxon>Rhodobacterales</taxon>
        <taxon>Rhodobacter group</taxon>
        <taxon>Rhodobacter</taxon>
    </lineage>
</organism>